<dbReference type="EMBL" id="JAFNEN010000240">
    <property type="protein sequence ID" value="KAG8188354.1"/>
    <property type="molecule type" value="Genomic_DNA"/>
</dbReference>
<comment type="caution">
    <text evidence="2">The sequence shown here is derived from an EMBL/GenBank/DDBJ whole genome shotgun (WGS) entry which is preliminary data.</text>
</comment>
<keyword evidence="3" id="KW-1185">Reference proteome</keyword>
<proteinExistence type="predicted"/>
<feature type="region of interest" description="Disordered" evidence="1">
    <location>
        <begin position="42"/>
        <end position="62"/>
    </location>
</feature>
<protein>
    <submittedName>
        <fullName evidence="2">Uncharacterized protein</fullName>
    </submittedName>
</protein>
<organism evidence="2 3">
    <name type="scientific">Oedothorax gibbosus</name>
    <dbReference type="NCBI Taxonomy" id="931172"/>
    <lineage>
        <taxon>Eukaryota</taxon>
        <taxon>Metazoa</taxon>
        <taxon>Ecdysozoa</taxon>
        <taxon>Arthropoda</taxon>
        <taxon>Chelicerata</taxon>
        <taxon>Arachnida</taxon>
        <taxon>Araneae</taxon>
        <taxon>Araneomorphae</taxon>
        <taxon>Entelegynae</taxon>
        <taxon>Araneoidea</taxon>
        <taxon>Linyphiidae</taxon>
        <taxon>Erigoninae</taxon>
        <taxon>Oedothorax</taxon>
    </lineage>
</organism>
<gene>
    <name evidence="2" type="ORF">JTE90_022554</name>
</gene>
<name>A0AAV6UVZ7_9ARAC</name>
<dbReference type="AlphaFoldDB" id="A0AAV6UVZ7"/>
<accession>A0AAV6UVZ7</accession>
<reference evidence="2 3" key="1">
    <citation type="journal article" date="2022" name="Nat. Ecol. Evol.">
        <title>A masculinizing supergene underlies an exaggerated male reproductive morph in a spider.</title>
        <authorList>
            <person name="Hendrickx F."/>
            <person name="De Corte Z."/>
            <person name="Sonet G."/>
            <person name="Van Belleghem S.M."/>
            <person name="Kostlbacher S."/>
            <person name="Vangestel C."/>
        </authorList>
    </citation>
    <scope>NUCLEOTIDE SEQUENCE [LARGE SCALE GENOMIC DNA]</scope>
    <source>
        <strain evidence="2">W744_W776</strain>
    </source>
</reference>
<sequence>MTTGIVVLKVTGVQPVKLPQRRKHVVVQNSAVGIGVELTMNGDQRSQSIPGETPPDHNSTSAELDCWHNTFWQETFSRQTPDPGPAIRTVKGEP</sequence>
<evidence type="ECO:0000313" key="2">
    <source>
        <dbReference type="EMBL" id="KAG8188354.1"/>
    </source>
</evidence>
<evidence type="ECO:0000256" key="1">
    <source>
        <dbReference type="SAM" id="MobiDB-lite"/>
    </source>
</evidence>
<feature type="region of interest" description="Disordered" evidence="1">
    <location>
        <begin position="75"/>
        <end position="94"/>
    </location>
</feature>
<dbReference type="Proteomes" id="UP000827092">
    <property type="component" value="Unassembled WGS sequence"/>
</dbReference>
<evidence type="ECO:0000313" key="3">
    <source>
        <dbReference type="Proteomes" id="UP000827092"/>
    </source>
</evidence>